<accession>A0AAD0K9N9</accession>
<dbReference type="EMBL" id="CP029604">
    <property type="protein sequence ID" value="AWO82937.1"/>
    <property type="molecule type" value="Genomic_DNA"/>
</dbReference>
<organism evidence="1 2">
    <name type="scientific">Gordonia terrae</name>
    <dbReference type="NCBI Taxonomy" id="2055"/>
    <lineage>
        <taxon>Bacteria</taxon>
        <taxon>Bacillati</taxon>
        <taxon>Actinomycetota</taxon>
        <taxon>Actinomycetes</taxon>
        <taxon>Mycobacteriales</taxon>
        <taxon>Gordoniaceae</taxon>
        <taxon>Gordonia</taxon>
    </lineage>
</organism>
<dbReference type="AlphaFoldDB" id="A0AAD0K9N9"/>
<evidence type="ECO:0000313" key="2">
    <source>
        <dbReference type="Proteomes" id="UP000247118"/>
    </source>
</evidence>
<proteinExistence type="predicted"/>
<sequence length="137" mass="15162">MPEMSPAAADAFLRDLHVGVLAVERTSNPPLAVPIWYDLDEAGNVIIWTPADSWKARLIGAAGRATFIVQQEAEPYAYVMIEGHTTSAPADEGTARRIARRYFGEARGDQFLDSTPVDGNLVITIHRDKLRSFTYDE</sequence>
<dbReference type="KEGG" id="gta:BCM27_04695"/>
<gene>
    <name evidence="1" type="ORF">DLJ61_04735</name>
</gene>
<dbReference type="InterPro" id="IPR012349">
    <property type="entry name" value="Split_barrel_FMN-bd"/>
</dbReference>
<dbReference type="GeneID" id="32687043"/>
<evidence type="ECO:0008006" key="3">
    <source>
        <dbReference type="Google" id="ProtNLM"/>
    </source>
</evidence>
<dbReference type="Proteomes" id="UP000247118">
    <property type="component" value="Chromosome"/>
</dbReference>
<dbReference type="SUPFAM" id="SSF50475">
    <property type="entry name" value="FMN-binding split barrel"/>
    <property type="match status" value="1"/>
</dbReference>
<name>A0AAD0K9N9_9ACTN</name>
<evidence type="ECO:0000313" key="1">
    <source>
        <dbReference type="EMBL" id="AWO82937.1"/>
    </source>
</evidence>
<dbReference type="RefSeq" id="WP_004023231.1">
    <property type="nucleotide sequence ID" value="NZ_CABEIC010000002.1"/>
</dbReference>
<reference evidence="1 2" key="1">
    <citation type="submission" date="2018-05" db="EMBL/GenBank/DDBJ databases">
        <title>Complete genome sequence of Gordonia terrae NRRL B-16283.</title>
        <authorList>
            <person name="Garlena R.A."/>
            <person name="Russell D.A."/>
            <person name="Hatfull G.F."/>
        </authorList>
    </citation>
    <scope>NUCLEOTIDE SEQUENCE [LARGE SCALE GENOMIC DNA]</scope>
    <source>
        <strain evidence="1 2">NRRL B-16283</strain>
    </source>
</reference>
<dbReference type="Gene3D" id="2.30.110.10">
    <property type="entry name" value="Electron Transport, Fmn-binding Protein, Chain A"/>
    <property type="match status" value="1"/>
</dbReference>
<protein>
    <recommendedName>
        <fullName evidence="3">PPOX class F420-dependent enzyme</fullName>
    </recommendedName>
</protein>